<protein>
    <submittedName>
        <fullName evidence="1">Uncharacterized protein</fullName>
    </submittedName>
</protein>
<comment type="caution">
    <text evidence="1">The sequence shown here is derived from an EMBL/GenBank/DDBJ whole genome shotgun (WGS) entry which is preliminary data.</text>
</comment>
<evidence type="ECO:0000313" key="1">
    <source>
        <dbReference type="EMBL" id="KAI3690063.1"/>
    </source>
</evidence>
<gene>
    <name evidence="1" type="ORF">L2E82_48038</name>
</gene>
<sequence length="107" mass="12030">MQSSLHLCGRQSGSLSISTVSLPPHSHRRFLESTPTRPPSPPVIPTLPFVANSPSSSRRRPPLSFVVVYRLRSSRSSMTSLTEGQFSWRRPRLDIHSHLQKFVQLGL</sequence>
<reference evidence="2" key="1">
    <citation type="journal article" date="2022" name="Mol. Ecol. Resour.">
        <title>The genomes of chicory, endive, great burdock and yacon provide insights into Asteraceae palaeo-polyploidization history and plant inulin production.</title>
        <authorList>
            <person name="Fan W."/>
            <person name="Wang S."/>
            <person name="Wang H."/>
            <person name="Wang A."/>
            <person name="Jiang F."/>
            <person name="Liu H."/>
            <person name="Zhao H."/>
            <person name="Xu D."/>
            <person name="Zhang Y."/>
        </authorList>
    </citation>
    <scope>NUCLEOTIDE SEQUENCE [LARGE SCALE GENOMIC DNA]</scope>
    <source>
        <strain evidence="2">cv. Punajuju</strain>
    </source>
</reference>
<proteinExistence type="predicted"/>
<keyword evidence="2" id="KW-1185">Reference proteome</keyword>
<evidence type="ECO:0000313" key="2">
    <source>
        <dbReference type="Proteomes" id="UP001055811"/>
    </source>
</evidence>
<name>A0ACB8YY82_CICIN</name>
<dbReference type="EMBL" id="CM042017">
    <property type="protein sequence ID" value="KAI3690063.1"/>
    <property type="molecule type" value="Genomic_DNA"/>
</dbReference>
<reference evidence="1 2" key="2">
    <citation type="journal article" date="2022" name="Mol. Ecol. Resour.">
        <title>The genomes of chicory, endive, great burdock and yacon provide insights into Asteraceae paleo-polyploidization history and plant inulin production.</title>
        <authorList>
            <person name="Fan W."/>
            <person name="Wang S."/>
            <person name="Wang H."/>
            <person name="Wang A."/>
            <person name="Jiang F."/>
            <person name="Liu H."/>
            <person name="Zhao H."/>
            <person name="Xu D."/>
            <person name="Zhang Y."/>
        </authorList>
    </citation>
    <scope>NUCLEOTIDE SEQUENCE [LARGE SCALE GENOMIC DNA]</scope>
    <source>
        <strain evidence="2">cv. Punajuju</strain>
        <tissue evidence="1">Leaves</tissue>
    </source>
</reference>
<accession>A0ACB8YY82</accession>
<organism evidence="1 2">
    <name type="scientific">Cichorium intybus</name>
    <name type="common">Chicory</name>
    <dbReference type="NCBI Taxonomy" id="13427"/>
    <lineage>
        <taxon>Eukaryota</taxon>
        <taxon>Viridiplantae</taxon>
        <taxon>Streptophyta</taxon>
        <taxon>Embryophyta</taxon>
        <taxon>Tracheophyta</taxon>
        <taxon>Spermatophyta</taxon>
        <taxon>Magnoliopsida</taxon>
        <taxon>eudicotyledons</taxon>
        <taxon>Gunneridae</taxon>
        <taxon>Pentapetalae</taxon>
        <taxon>asterids</taxon>
        <taxon>campanulids</taxon>
        <taxon>Asterales</taxon>
        <taxon>Asteraceae</taxon>
        <taxon>Cichorioideae</taxon>
        <taxon>Cichorieae</taxon>
        <taxon>Cichoriinae</taxon>
        <taxon>Cichorium</taxon>
    </lineage>
</organism>
<dbReference type="Proteomes" id="UP001055811">
    <property type="component" value="Linkage Group LG09"/>
</dbReference>